<protein>
    <recommendedName>
        <fullName evidence="5">Lipoprotein</fullName>
    </recommendedName>
</protein>
<organism evidence="3 4">
    <name type="scientific">Prevotella heparinolytica</name>
    <dbReference type="NCBI Taxonomy" id="28113"/>
    <lineage>
        <taxon>Bacteria</taxon>
        <taxon>Pseudomonadati</taxon>
        <taxon>Bacteroidota</taxon>
        <taxon>Bacteroidia</taxon>
        <taxon>Bacteroidales</taxon>
        <taxon>Bacteroidaceae</taxon>
        <taxon>Bacteroides</taxon>
    </lineage>
</organism>
<feature type="compositionally biased region" description="Polar residues" evidence="1">
    <location>
        <begin position="149"/>
        <end position="162"/>
    </location>
</feature>
<keyword evidence="2" id="KW-0732">Signal</keyword>
<dbReference type="PROSITE" id="PS51257">
    <property type="entry name" value="PROKAR_LIPOPROTEIN"/>
    <property type="match status" value="1"/>
</dbReference>
<comment type="caution">
    <text evidence="3">The sequence shown here is derived from an EMBL/GenBank/DDBJ whole genome shotgun (WGS) entry which is preliminary data.</text>
</comment>
<feature type="signal peptide" evidence="2">
    <location>
        <begin position="1"/>
        <end position="19"/>
    </location>
</feature>
<name>A0A3P1ZXJ5_9BACE</name>
<evidence type="ECO:0000256" key="2">
    <source>
        <dbReference type="SAM" id="SignalP"/>
    </source>
</evidence>
<dbReference type="Proteomes" id="UP000279562">
    <property type="component" value="Unassembled WGS sequence"/>
</dbReference>
<accession>A0A3P1ZXJ5</accession>
<feature type="region of interest" description="Disordered" evidence="1">
    <location>
        <begin position="149"/>
        <end position="176"/>
    </location>
</feature>
<evidence type="ECO:0000313" key="3">
    <source>
        <dbReference type="EMBL" id="RRD86850.1"/>
    </source>
</evidence>
<dbReference type="EMBL" id="RQYF01000126">
    <property type="protein sequence ID" value="RRD86850.1"/>
    <property type="molecule type" value="Genomic_DNA"/>
</dbReference>
<gene>
    <name evidence="3" type="ORF">EII33_13795</name>
</gene>
<evidence type="ECO:0000313" key="4">
    <source>
        <dbReference type="Proteomes" id="UP000279562"/>
    </source>
</evidence>
<sequence>MKKVLFGFMAIMMCVGVFSACSSKTKVVKDAVEKAKKDGGIPKTENGVTIADIRFDEVTNTIDYVCELPVEFFQQLQITAAQDNYKDVFIYSKKDDLSLKALAELLIDIKGNLKFTYKPKGDGTPIELSYDVDVLRKLVNGTLPEAQLQPVQEQTYEVSESAQGEDTETEEGGDEE</sequence>
<proteinExistence type="predicted"/>
<dbReference type="AlphaFoldDB" id="A0A3P1ZXJ5"/>
<evidence type="ECO:0008006" key="5">
    <source>
        <dbReference type="Google" id="ProtNLM"/>
    </source>
</evidence>
<feature type="compositionally biased region" description="Acidic residues" evidence="1">
    <location>
        <begin position="163"/>
        <end position="176"/>
    </location>
</feature>
<dbReference type="RefSeq" id="WP_125240190.1">
    <property type="nucleotide sequence ID" value="NZ_JBGYSU010000087.1"/>
</dbReference>
<reference evidence="3 4" key="1">
    <citation type="submission" date="2018-11" db="EMBL/GenBank/DDBJ databases">
        <title>Genomes From Bacteria Associated with the Canine Oral Cavity: a Test Case for Automated Genome-Based Taxonomic Assignment.</title>
        <authorList>
            <person name="Coil D.A."/>
            <person name="Jospin G."/>
            <person name="Darling A.E."/>
            <person name="Wallis C."/>
            <person name="Davis I.J."/>
            <person name="Harris S."/>
            <person name="Eisen J.A."/>
            <person name="Holcombe L.J."/>
            <person name="O'Flynn C."/>
        </authorList>
    </citation>
    <scope>NUCLEOTIDE SEQUENCE [LARGE SCALE GENOMIC DNA]</scope>
    <source>
        <strain evidence="3 4">OH1047_COT-310</strain>
    </source>
</reference>
<evidence type="ECO:0000256" key="1">
    <source>
        <dbReference type="SAM" id="MobiDB-lite"/>
    </source>
</evidence>
<keyword evidence="4" id="KW-1185">Reference proteome</keyword>
<feature type="chain" id="PRO_5018253852" description="Lipoprotein" evidence="2">
    <location>
        <begin position="20"/>
        <end position="176"/>
    </location>
</feature>